<name>A0A1I1B821_9ACTN</name>
<evidence type="ECO:0000313" key="1">
    <source>
        <dbReference type="EMBL" id="PKH41276.1"/>
    </source>
</evidence>
<evidence type="ECO:0000313" key="2">
    <source>
        <dbReference type="EMBL" id="SFB46207.1"/>
    </source>
</evidence>
<dbReference type="EMBL" id="PJBV01000015">
    <property type="protein sequence ID" value="PKH41276.1"/>
    <property type="molecule type" value="Genomic_DNA"/>
</dbReference>
<dbReference type="EMBL" id="FOKC01000014">
    <property type="protein sequence ID" value="SFB46207.1"/>
    <property type="molecule type" value="Genomic_DNA"/>
</dbReference>
<reference evidence="1 4" key="3">
    <citation type="submission" date="2017-12" db="EMBL/GenBank/DDBJ databases">
        <title>Pharmacopeia of the Arctic Ocean.</title>
        <authorList>
            <person name="Collins E."/>
            <person name="Ducluzeau A.-L."/>
        </authorList>
    </citation>
    <scope>NUCLEOTIDE SEQUENCE [LARGE SCALE GENOMIC DNA]</scope>
    <source>
        <strain evidence="1 4">DSM 23325</strain>
    </source>
</reference>
<sequence length="79" mass="8427">MTDDKHDTMAHLAAGALGLPAPGCPGCNETFTRREHLTHDVVMAGAEADLAMETVSSTSAKNPGWDMEELLTTSEWAAR</sequence>
<evidence type="ECO:0000313" key="3">
    <source>
        <dbReference type="Proteomes" id="UP000199113"/>
    </source>
</evidence>
<evidence type="ECO:0008006" key="5">
    <source>
        <dbReference type="Google" id="ProtNLM"/>
    </source>
</evidence>
<protein>
    <recommendedName>
        <fullName evidence="5">C2H2-type domain-containing protein</fullName>
    </recommendedName>
</protein>
<dbReference type="Proteomes" id="UP000233565">
    <property type="component" value="Unassembled WGS sequence"/>
</dbReference>
<proteinExistence type="predicted"/>
<gene>
    <name evidence="1" type="ORF">CXG46_09280</name>
    <name evidence="2" type="ORF">SAMN05192575_114116</name>
</gene>
<reference evidence="3" key="1">
    <citation type="submission" date="2016-10" db="EMBL/GenBank/DDBJ databases">
        <authorList>
            <person name="Varghese N."/>
            <person name="Submissions S."/>
        </authorList>
    </citation>
    <scope>NUCLEOTIDE SEQUENCE [LARGE SCALE GENOMIC DNA]</scope>
    <source>
        <strain evidence="3">CGMCC 1.10697</strain>
    </source>
</reference>
<dbReference type="Proteomes" id="UP000199113">
    <property type="component" value="Unassembled WGS sequence"/>
</dbReference>
<accession>A0A1I1B821</accession>
<evidence type="ECO:0000313" key="4">
    <source>
        <dbReference type="Proteomes" id="UP000233565"/>
    </source>
</evidence>
<dbReference type="RefSeq" id="WP_091201634.1">
    <property type="nucleotide sequence ID" value="NZ_FOKC01000014.1"/>
</dbReference>
<dbReference type="AlphaFoldDB" id="A0A1I1B821"/>
<reference evidence="2" key="2">
    <citation type="submission" date="2016-10" db="EMBL/GenBank/DDBJ databases">
        <authorList>
            <person name="de Groot N.N."/>
        </authorList>
    </citation>
    <scope>NUCLEOTIDE SEQUENCE [LARGE SCALE GENOMIC DNA]</scope>
    <source>
        <strain evidence="2">CGMCC 1.10697</strain>
    </source>
</reference>
<keyword evidence="4" id="KW-1185">Reference proteome</keyword>
<organism evidence="2 3">
    <name type="scientific">Nocardioides alpinus</name>
    <dbReference type="NCBI Taxonomy" id="748909"/>
    <lineage>
        <taxon>Bacteria</taxon>
        <taxon>Bacillati</taxon>
        <taxon>Actinomycetota</taxon>
        <taxon>Actinomycetes</taxon>
        <taxon>Propionibacteriales</taxon>
        <taxon>Nocardioidaceae</taxon>
        <taxon>Nocardioides</taxon>
    </lineage>
</organism>